<organism evidence="1 2">
    <name type="scientific">Panagrolaimus sp. PS1159</name>
    <dbReference type="NCBI Taxonomy" id="55785"/>
    <lineage>
        <taxon>Eukaryota</taxon>
        <taxon>Metazoa</taxon>
        <taxon>Ecdysozoa</taxon>
        <taxon>Nematoda</taxon>
        <taxon>Chromadorea</taxon>
        <taxon>Rhabditida</taxon>
        <taxon>Tylenchina</taxon>
        <taxon>Panagrolaimomorpha</taxon>
        <taxon>Panagrolaimoidea</taxon>
        <taxon>Panagrolaimidae</taxon>
        <taxon>Panagrolaimus</taxon>
    </lineage>
</organism>
<protein>
    <submittedName>
        <fullName evidence="2">Beta-Casp domain-containing protein</fullName>
    </submittedName>
</protein>
<name>A0AC35EVI0_9BILA</name>
<dbReference type="Proteomes" id="UP000887580">
    <property type="component" value="Unplaced"/>
</dbReference>
<accession>A0AC35EVI0</accession>
<evidence type="ECO:0000313" key="1">
    <source>
        <dbReference type="Proteomes" id="UP000887580"/>
    </source>
</evidence>
<dbReference type="WBParaSite" id="PS1159_v2.g11130.t1">
    <property type="protein sequence ID" value="PS1159_v2.g11130.t1"/>
    <property type="gene ID" value="PS1159_v2.g11130"/>
</dbReference>
<evidence type="ECO:0000313" key="2">
    <source>
        <dbReference type="WBParaSite" id="PS1159_v2.g11130.t1"/>
    </source>
</evidence>
<sequence length="670" mass="76132">MQSVTTLTNLSPFANKPCLLLTFPTCKILFDCAMDLHPMNFYSPCSVITKPDLDITDYPNENAFKKDSTAKRLRRKHSTDEKDPFLDVLPDETFIDAIPEVNFLFFSNIDLSQIDAIFISNWESLKALPFLVENSKLYCPIYSSEPVVSLGGMIVEEMIHFLERVDKNIDDKKWVNIQKWNESIGEDPKKSTPYKWKNLYKTEAFEKALSRITRVAINQPIKVGNSVTVRLHSSGYEIGACNWLITNGFKKIGYWSSSSLQKGYMHEMEILPFKRLNCLILSSLSTKSVNPNNIISEMCTMTVNTLRNGGNVLFPMEPVGSVYGIIENLVGEMDKMQSAFPIYLISPVASRALAWTNISGQWFNEERRDWLFEPKMPFHLSEFIEKKRVLLYNSVHSEFATQYTTPCVVFTGHPSLRIGDAVYFTELWGNDPKNVVILTNSDYDFDKVWAPFSHLSIKPLRYQIDMRLTIQEVNKLLATEIDAKKILIFDEYHSVAESLKHNKVIPYKFAQPIDMIPVLNTIRLSCFDETITNKAKGSGGIVQGFLNHLDNEFEFTSVADLRKADPILLTKFRGSAADTGGMIHADLPFRKRMKGELTEQKLKLAFGNAKLSFTVSQNRDGSTTFSIKSLSAEIILKDNKAKIKCSNSSNRRIIAGIIDKLLKNLISDKL</sequence>
<reference evidence="2" key="1">
    <citation type="submission" date="2022-11" db="UniProtKB">
        <authorList>
            <consortium name="WormBaseParasite"/>
        </authorList>
    </citation>
    <scope>IDENTIFICATION</scope>
</reference>
<proteinExistence type="predicted"/>